<feature type="region of interest" description="Disordered" evidence="1">
    <location>
        <begin position="33"/>
        <end position="63"/>
    </location>
</feature>
<evidence type="ECO:0000256" key="1">
    <source>
        <dbReference type="SAM" id="MobiDB-lite"/>
    </source>
</evidence>
<dbReference type="Proteomes" id="UP000184471">
    <property type="component" value="Unassembled WGS sequence"/>
</dbReference>
<dbReference type="STRING" id="1070870.SAMN05444351_3084"/>
<sequence length="217" mass="23380">MRGCRVAASRCTAHLASHHRLLEPCRHPALGERHGPCPGPRPSLGWRSASSIDPARGPSSRHTLHGWQRVEGWAGERSGRRLTAGSHDSRRDLTRSSACEPYNPRAAVEGIERAAQRVAPRHLSVRALTVVPCPLATIQARLDGRFVAPNSGSGLRSGAPSGPSAVGVPRRVRTQLGLAAQHDSSDLPRRRRQYPVGPCRPGGDEASTAGRVWQPQQ</sequence>
<accession>A0A1M5M9B4</accession>
<dbReference type="AlphaFoldDB" id="A0A1M5M9B4"/>
<protein>
    <submittedName>
        <fullName evidence="2">Uncharacterized protein</fullName>
    </submittedName>
</protein>
<keyword evidence="3" id="KW-1185">Reference proteome</keyword>
<proteinExistence type="predicted"/>
<reference evidence="2 3" key="1">
    <citation type="submission" date="2016-11" db="EMBL/GenBank/DDBJ databases">
        <authorList>
            <person name="Jaros S."/>
            <person name="Januszkiewicz K."/>
            <person name="Wedrychowicz H."/>
        </authorList>
    </citation>
    <scope>NUCLEOTIDE SEQUENCE [LARGE SCALE GENOMIC DNA]</scope>
    <source>
        <strain evidence="2 3">DSM 45408</strain>
    </source>
</reference>
<dbReference type="EMBL" id="FQVX01000003">
    <property type="protein sequence ID" value="SHG73821.1"/>
    <property type="molecule type" value="Genomic_DNA"/>
</dbReference>
<evidence type="ECO:0000313" key="3">
    <source>
        <dbReference type="Proteomes" id="UP000184471"/>
    </source>
</evidence>
<name>A0A1M5M9B4_9ACTN</name>
<gene>
    <name evidence="2" type="ORF">SAMN05444351_3084</name>
</gene>
<feature type="region of interest" description="Disordered" evidence="1">
    <location>
        <begin position="178"/>
        <end position="217"/>
    </location>
</feature>
<organism evidence="2 3">
    <name type="scientific">Geodermatophilus nigrescens</name>
    <dbReference type="NCBI Taxonomy" id="1070870"/>
    <lineage>
        <taxon>Bacteria</taxon>
        <taxon>Bacillati</taxon>
        <taxon>Actinomycetota</taxon>
        <taxon>Actinomycetes</taxon>
        <taxon>Geodermatophilales</taxon>
        <taxon>Geodermatophilaceae</taxon>
        <taxon>Geodermatophilus</taxon>
    </lineage>
</organism>
<evidence type="ECO:0000313" key="2">
    <source>
        <dbReference type="EMBL" id="SHG73821.1"/>
    </source>
</evidence>
<feature type="region of interest" description="Disordered" evidence="1">
    <location>
        <begin position="77"/>
        <end position="97"/>
    </location>
</feature>